<name>T1A6Q3_9ZZZZ</name>
<dbReference type="Pfam" id="PF10412">
    <property type="entry name" value="TrwB_AAD_bind"/>
    <property type="match status" value="1"/>
</dbReference>
<dbReference type="SUPFAM" id="SSF52540">
    <property type="entry name" value="P-loop containing nucleoside triphosphate hydrolases"/>
    <property type="match status" value="1"/>
</dbReference>
<dbReference type="EMBL" id="AUZZ01008730">
    <property type="protein sequence ID" value="EQD36569.1"/>
    <property type="molecule type" value="Genomic_DNA"/>
</dbReference>
<organism evidence="2">
    <name type="scientific">mine drainage metagenome</name>
    <dbReference type="NCBI Taxonomy" id="410659"/>
    <lineage>
        <taxon>unclassified sequences</taxon>
        <taxon>metagenomes</taxon>
        <taxon>ecological metagenomes</taxon>
    </lineage>
</organism>
<feature type="domain" description="Type IV secretion system coupling protein TraD DNA-binding" evidence="1">
    <location>
        <begin position="3"/>
        <end position="153"/>
    </location>
</feature>
<reference evidence="2" key="1">
    <citation type="submission" date="2013-08" db="EMBL/GenBank/DDBJ databases">
        <authorList>
            <person name="Mendez C."/>
            <person name="Richter M."/>
            <person name="Ferrer M."/>
            <person name="Sanchez J."/>
        </authorList>
    </citation>
    <scope>NUCLEOTIDE SEQUENCE</scope>
</reference>
<dbReference type="AlphaFoldDB" id="T1A6Q3"/>
<dbReference type="InterPro" id="IPR027417">
    <property type="entry name" value="P-loop_NTPase"/>
</dbReference>
<evidence type="ECO:0000313" key="2">
    <source>
        <dbReference type="EMBL" id="EQD36569.1"/>
    </source>
</evidence>
<dbReference type="CDD" id="cd01127">
    <property type="entry name" value="TrwB_TraG_TraD_VirD4"/>
    <property type="match status" value="1"/>
</dbReference>
<dbReference type="Gene3D" id="1.10.8.80">
    <property type="entry name" value="Magnesium chelatase subunit I, C-Terminal domain"/>
    <property type="match status" value="1"/>
</dbReference>
<reference evidence="2" key="2">
    <citation type="journal article" date="2014" name="ISME J.">
        <title>Microbial stratification in low pH oxic and suboxic macroscopic growths along an acid mine drainage.</title>
        <authorList>
            <person name="Mendez-Garcia C."/>
            <person name="Mesa V."/>
            <person name="Sprenger R.R."/>
            <person name="Richter M."/>
            <person name="Diez M.S."/>
            <person name="Solano J."/>
            <person name="Bargiela R."/>
            <person name="Golyshina O.V."/>
            <person name="Manteca A."/>
            <person name="Ramos J.L."/>
            <person name="Gallego J.R."/>
            <person name="Llorente I."/>
            <person name="Martins Dos Santos V.A."/>
            <person name="Jensen O.N."/>
            <person name="Pelaez A.I."/>
            <person name="Sanchez J."/>
            <person name="Ferrer M."/>
        </authorList>
    </citation>
    <scope>NUCLEOTIDE SEQUENCE</scope>
</reference>
<protein>
    <submittedName>
        <fullName evidence="2">Type IV conjugative transfer system coupling protein TraD</fullName>
    </submittedName>
</protein>
<accession>T1A6Q3</accession>
<evidence type="ECO:0000259" key="1">
    <source>
        <dbReference type="Pfam" id="PF10412"/>
    </source>
</evidence>
<comment type="caution">
    <text evidence="2">The sequence shown here is derived from an EMBL/GenBank/DDBJ whole genome shotgun (WGS) entry which is preliminary data.</text>
</comment>
<sequence length="154" mass="16952">HPGSDRSWRGYARTLFTAVAAQARDAGVTDVGQLYDLLVVSDREELKLLVGGTPAQPFFDEHNARMLDSIRSVTSSAVAALQHVAHQRAEPLSVRHWIRDGRGVLFIPYRAGQIAALRASISAWMRLAIFETMSTPDSARPLWFVADELDALGP</sequence>
<proteinExistence type="predicted"/>
<dbReference type="InterPro" id="IPR019476">
    <property type="entry name" value="T4SS_TraD_DNA-bd"/>
</dbReference>
<feature type="non-terminal residue" evidence="2">
    <location>
        <position position="1"/>
    </location>
</feature>
<feature type="non-terminal residue" evidence="2">
    <location>
        <position position="154"/>
    </location>
</feature>
<gene>
    <name evidence="2" type="ORF">B2A_12111</name>
</gene>